<feature type="domain" description="SMP-30/Gluconolactonase/LRE-like region" evidence="3">
    <location>
        <begin position="17"/>
        <end position="262"/>
    </location>
</feature>
<name>A0ABU4VPL6_9ACTN</name>
<dbReference type="InterPro" id="IPR011042">
    <property type="entry name" value="6-blade_b-propeller_TolB-like"/>
</dbReference>
<dbReference type="InterPro" id="IPR013658">
    <property type="entry name" value="SGL"/>
</dbReference>
<dbReference type="InterPro" id="IPR005511">
    <property type="entry name" value="SMP-30"/>
</dbReference>
<dbReference type="RefSeq" id="WP_319954861.1">
    <property type="nucleotide sequence ID" value="NZ_JAXAVX010000007.1"/>
</dbReference>
<evidence type="ECO:0000313" key="4">
    <source>
        <dbReference type="EMBL" id="MDX8152705.1"/>
    </source>
</evidence>
<evidence type="ECO:0000256" key="1">
    <source>
        <dbReference type="ARBA" id="ARBA00008853"/>
    </source>
</evidence>
<keyword evidence="2" id="KW-0378">Hydrolase</keyword>
<evidence type="ECO:0000259" key="3">
    <source>
        <dbReference type="Pfam" id="PF08450"/>
    </source>
</evidence>
<dbReference type="InterPro" id="IPR051262">
    <property type="entry name" value="SMP-30/CGR1_Lactonase"/>
</dbReference>
<dbReference type="Pfam" id="PF08450">
    <property type="entry name" value="SGL"/>
    <property type="match status" value="1"/>
</dbReference>
<accession>A0ABU4VPL6</accession>
<dbReference type="Proteomes" id="UP001277761">
    <property type="component" value="Unassembled WGS sequence"/>
</dbReference>
<dbReference type="PRINTS" id="PR01790">
    <property type="entry name" value="SMP30FAMILY"/>
</dbReference>
<proteinExistence type="inferred from homology"/>
<dbReference type="EMBL" id="JAXAVX010000007">
    <property type="protein sequence ID" value="MDX8152705.1"/>
    <property type="molecule type" value="Genomic_DNA"/>
</dbReference>
<organism evidence="4 5">
    <name type="scientific">Patulibacter brassicae</name>
    <dbReference type="NCBI Taxonomy" id="1705717"/>
    <lineage>
        <taxon>Bacteria</taxon>
        <taxon>Bacillati</taxon>
        <taxon>Actinomycetota</taxon>
        <taxon>Thermoleophilia</taxon>
        <taxon>Solirubrobacterales</taxon>
        <taxon>Patulibacteraceae</taxon>
        <taxon>Patulibacter</taxon>
    </lineage>
</organism>
<evidence type="ECO:0000313" key="5">
    <source>
        <dbReference type="Proteomes" id="UP001277761"/>
    </source>
</evidence>
<gene>
    <name evidence="4" type="ORF">SK069_13950</name>
</gene>
<keyword evidence="5" id="KW-1185">Reference proteome</keyword>
<reference evidence="4 5" key="1">
    <citation type="submission" date="2023-11" db="EMBL/GenBank/DDBJ databases">
        <authorList>
            <person name="Xu M."/>
            <person name="Jiang T."/>
        </authorList>
    </citation>
    <scope>NUCLEOTIDE SEQUENCE [LARGE SCALE GENOMIC DNA]</scope>
    <source>
        <strain evidence="4 5">SD</strain>
    </source>
</reference>
<dbReference type="PANTHER" id="PTHR47572:SF4">
    <property type="entry name" value="LACTONASE DRP35"/>
    <property type="match status" value="1"/>
</dbReference>
<comment type="similarity">
    <text evidence="1">Belongs to the SMP-30/CGR1 family.</text>
</comment>
<comment type="caution">
    <text evidence="4">The sequence shown here is derived from an EMBL/GenBank/DDBJ whole genome shotgun (WGS) entry which is preliminary data.</text>
</comment>
<evidence type="ECO:0000256" key="2">
    <source>
        <dbReference type="ARBA" id="ARBA00022801"/>
    </source>
</evidence>
<dbReference type="PANTHER" id="PTHR47572">
    <property type="entry name" value="LIPOPROTEIN-RELATED"/>
    <property type="match status" value="1"/>
</dbReference>
<dbReference type="SUPFAM" id="SSF63829">
    <property type="entry name" value="Calcium-dependent phosphotriesterase"/>
    <property type="match status" value="1"/>
</dbReference>
<dbReference type="Gene3D" id="2.120.10.30">
    <property type="entry name" value="TolB, C-terminal domain"/>
    <property type="match status" value="1"/>
</dbReference>
<protein>
    <submittedName>
        <fullName evidence="4">SMP-30/gluconolactonase/LRE family protein</fullName>
    </submittedName>
</protein>
<sequence>MPDAARRTIVSDLGYLEAARWHDGALWFSEMKHRRVHRWTPESGLETVVDVPTRPSGLGFAPDGSLLVVSQEDQRLLRLAPGATTTEDAGDLSTVGIHPNDMAVDAEGRAYISHFGFDWFAGEELRETGLIVREPDGRVALQGGGLGFPNGVVLSPDGRRLYVSESFSSPVTRLSVFDVGPDGALGERRTVREFGPPDTHVVDGICVDAQEGVWVSLCLQGEFRRVLPDGTVTDVIAIPPEGGDYVVDSVLGGPDGTTLFLLIADATVERINAGFQTTARVDAVEVAVPGPGGAAA</sequence>